<feature type="transmembrane region" description="Helical" evidence="1">
    <location>
        <begin position="64"/>
        <end position="82"/>
    </location>
</feature>
<dbReference type="EMBL" id="QYZD01000003">
    <property type="protein sequence ID" value="RJG25586.1"/>
    <property type="molecule type" value="Genomic_DNA"/>
</dbReference>
<dbReference type="Proteomes" id="UP000266177">
    <property type="component" value="Unassembled WGS sequence"/>
</dbReference>
<name>A0A3A3GNN8_PANTH</name>
<organism evidence="2 3">
    <name type="scientific">Paenibacillus thiaminolyticus</name>
    <name type="common">Bacillus thiaminolyticus</name>
    <dbReference type="NCBI Taxonomy" id="49283"/>
    <lineage>
        <taxon>Bacteria</taxon>
        <taxon>Bacillati</taxon>
        <taxon>Bacillota</taxon>
        <taxon>Bacilli</taxon>
        <taxon>Bacillales</taxon>
        <taxon>Paenibacillaceae</taxon>
        <taxon>Paenibacillus</taxon>
    </lineage>
</organism>
<feature type="transmembrane region" description="Helical" evidence="1">
    <location>
        <begin position="32"/>
        <end position="52"/>
    </location>
</feature>
<keyword evidence="1" id="KW-0472">Membrane</keyword>
<proteinExistence type="predicted"/>
<dbReference type="RefSeq" id="WP_119791677.1">
    <property type="nucleotide sequence ID" value="NZ_QYZD01000003.1"/>
</dbReference>
<keyword evidence="1" id="KW-1133">Transmembrane helix</keyword>
<reference evidence="2 3" key="1">
    <citation type="submission" date="2018-09" db="EMBL/GenBank/DDBJ databases">
        <title>Paenibacillus SK2017-BO5.</title>
        <authorList>
            <person name="Piskunova J.V."/>
            <person name="Dubiley S.A."/>
            <person name="Severinov K.V."/>
        </authorList>
    </citation>
    <scope>NUCLEOTIDE SEQUENCE [LARGE SCALE GENOMIC DNA]</scope>
    <source>
        <strain evidence="2 3">BO5</strain>
    </source>
</reference>
<feature type="transmembrane region" description="Helical" evidence="1">
    <location>
        <begin position="7"/>
        <end position="26"/>
    </location>
</feature>
<dbReference type="AlphaFoldDB" id="A0A3A3GNN8"/>
<evidence type="ECO:0000313" key="3">
    <source>
        <dbReference type="Proteomes" id="UP000266177"/>
    </source>
</evidence>
<protein>
    <submittedName>
        <fullName evidence="2">Uncharacterized protein</fullName>
    </submittedName>
</protein>
<gene>
    <name evidence="2" type="ORF">DQX05_05725</name>
</gene>
<evidence type="ECO:0000313" key="2">
    <source>
        <dbReference type="EMBL" id="RJG25586.1"/>
    </source>
</evidence>
<keyword evidence="1" id="KW-0812">Transmembrane</keyword>
<sequence length="85" mass="9709">MMNRYINIFRYLTALGAVLFGAIAVFGKESELMYLGIMLLMLSLNVFAHAINLRGKRENKAKEITSYVVGSIVFFVSVFLILRNW</sequence>
<comment type="caution">
    <text evidence="2">The sequence shown here is derived from an EMBL/GenBank/DDBJ whole genome shotgun (WGS) entry which is preliminary data.</text>
</comment>
<evidence type="ECO:0000256" key="1">
    <source>
        <dbReference type="SAM" id="Phobius"/>
    </source>
</evidence>
<accession>A0A3A3GNN8</accession>